<dbReference type="Pfam" id="PF12833">
    <property type="entry name" value="HTH_18"/>
    <property type="match status" value="1"/>
</dbReference>
<dbReference type="SUPFAM" id="SSF51182">
    <property type="entry name" value="RmlC-like cupins"/>
    <property type="match status" value="1"/>
</dbReference>
<keyword evidence="2" id="KW-0238">DNA-binding</keyword>
<dbReference type="PANTHER" id="PTHR43280:SF27">
    <property type="entry name" value="TRANSCRIPTIONAL REGULATOR MTLR"/>
    <property type="match status" value="1"/>
</dbReference>
<sequence length="293" mass="33770">MKAQLLKVSMAPAQSFSVRQDVEPFVNNKWHYHQELELIYFNEGKGTQFIGDNIQSFDSGDIVLVGAHLPHYWRFEDAYFEGGEKSGTADVKVAHFSEDLWGDFFLNLPENKALKDVMEKSKRGVKVTGKNKVLVAALLSRMLEAEGTERIILLMQALLEISKCSELETLASFGFQYDLEQVEKDRISDIYEYTYANFRNKICLEEIADVARISPNSFCRYFKSRTRKTYSQFLTEIKVGQACKLLIEAHLNLKQICYNSGFNNFASFHKCFKKVTGKSPLCYQREFVTEYIN</sequence>
<dbReference type="PROSITE" id="PS01124">
    <property type="entry name" value="HTH_ARAC_FAMILY_2"/>
    <property type="match status" value="1"/>
</dbReference>
<dbReference type="InterPro" id="IPR009057">
    <property type="entry name" value="Homeodomain-like_sf"/>
</dbReference>
<keyword evidence="1" id="KW-0805">Transcription regulation</keyword>
<evidence type="ECO:0000256" key="2">
    <source>
        <dbReference type="ARBA" id="ARBA00023125"/>
    </source>
</evidence>
<dbReference type="InterPro" id="IPR018062">
    <property type="entry name" value="HTH_AraC-typ_CS"/>
</dbReference>
<gene>
    <name evidence="5" type="ORF">GM920_08145</name>
</gene>
<name>A0ABR6EUD8_9SPHI</name>
<keyword evidence="3" id="KW-0804">Transcription</keyword>
<dbReference type="InterPro" id="IPR014710">
    <property type="entry name" value="RmlC-like_jellyroll"/>
</dbReference>
<dbReference type="SUPFAM" id="SSF46689">
    <property type="entry name" value="Homeodomain-like"/>
    <property type="match status" value="2"/>
</dbReference>
<dbReference type="Gene3D" id="2.60.120.10">
    <property type="entry name" value="Jelly Rolls"/>
    <property type="match status" value="1"/>
</dbReference>
<dbReference type="Gene3D" id="1.10.10.60">
    <property type="entry name" value="Homeodomain-like"/>
    <property type="match status" value="2"/>
</dbReference>
<evidence type="ECO:0000256" key="3">
    <source>
        <dbReference type="ARBA" id="ARBA00023163"/>
    </source>
</evidence>
<dbReference type="PANTHER" id="PTHR43280">
    <property type="entry name" value="ARAC-FAMILY TRANSCRIPTIONAL REGULATOR"/>
    <property type="match status" value="1"/>
</dbReference>
<dbReference type="PROSITE" id="PS00041">
    <property type="entry name" value="HTH_ARAC_FAMILY_1"/>
    <property type="match status" value="1"/>
</dbReference>
<proteinExistence type="predicted"/>
<reference evidence="5 6" key="1">
    <citation type="submission" date="2019-11" db="EMBL/GenBank/DDBJ databases">
        <title>Description of Pedobacter sp. LMG 31462T.</title>
        <authorList>
            <person name="Carlier A."/>
            <person name="Qi S."/>
            <person name="Vandamme P."/>
        </authorList>
    </citation>
    <scope>NUCLEOTIDE SEQUENCE [LARGE SCALE GENOMIC DNA]</scope>
    <source>
        <strain evidence="5 6">LMG 31462</strain>
    </source>
</reference>
<keyword evidence="6" id="KW-1185">Reference proteome</keyword>
<evidence type="ECO:0000259" key="4">
    <source>
        <dbReference type="PROSITE" id="PS01124"/>
    </source>
</evidence>
<dbReference type="InterPro" id="IPR018060">
    <property type="entry name" value="HTH_AraC"/>
</dbReference>
<evidence type="ECO:0000256" key="1">
    <source>
        <dbReference type="ARBA" id="ARBA00023015"/>
    </source>
</evidence>
<feature type="domain" description="HTH araC/xylS-type" evidence="4">
    <location>
        <begin position="188"/>
        <end position="286"/>
    </location>
</feature>
<dbReference type="RefSeq" id="WP_182955576.1">
    <property type="nucleotide sequence ID" value="NZ_WNXC01000002.1"/>
</dbReference>
<evidence type="ECO:0000313" key="5">
    <source>
        <dbReference type="EMBL" id="MBB2148881.1"/>
    </source>
</evidence>
<evidence type="ECO:0000313" key="6">
    <source>
        <dbReference type="Proteomes" id="UP000636110"/>
    </source>
</evidence>
<organism evidence="5 6">
    <name type="scientific">Pedobacter gandavensis</name>
    <dbReference type="NCBI Taxonomy" id="2679963"/>
    <lineage>
        <taxon>Bacteria</taxon>
        <taxon>Pseudomonadati</taxon>
        <taxon>Bacteroidota</taxon>
        <taxon>Sphingobacteriia</taxon>
        <taxon>Sphingobacteriales</taxon>
        <taxon>Sphingobacteriaceae</taxon>
        <taxon>Pedobacter</taxon>
    </lineage>
</organism>
<dbReference type="EMBL" id="WNXC01000002">
    <property type="protein sequence ID" value="MBB2148881.1"/>
    <property type="molecule type" value="Genomic_DNA"/>
</dbReference>
<comment type="caution">
    <text evidence="5">The sequence shown here is derived from an EMBL/GenBank/DDBJ whole genome shotgun (WGS) entry which is preliminary data.</text>
</comment>
<dbReference type="Proteomes" id="UP000636110">
    <property type="component" value="Unassembled WGS sequence"/>
</dbReference>
<dbReference type="InterPro" id="IPR011051">
    <property type="entry name" value="RmlC_Cupin_sf"/>
</dbReference>
<dbReference type="SMART" id="SM00342">
    <property type="entry name" value="HTH_ARAC"/>
    <property type="match status" value="1"/>
</dbReference>
<accession>A0ABR6EUD8</accession>
<protein>
    <submittedName>
        <fullName evidence="5">Helix-turn-helix domain-containing protein</fullName>
    </submittedName>
</protein>